<gene>
    <name evidence="2" type="ORF">LNL84_07650</name>
</gene>
<keyword evidence="3" id="KW-1185">Reference proteome</keyword>
<dbReference type="Gene3D" id="3.40.630.30">
    <property type="match status" value="1"/>
</dbReference>
<dbReference type="InterPro" id="IPR000182">
    <property type="entry name" value="GNAT_dom"/>
</dbReference>
<dbReference type="PANTHER" id="PTHR43233">
    <property type="entry name" value="FAMILY N-ACETYLTRANSFERASE, PUTATIVE (AFU_ORTHOLOGUE AFUA_6G03350)-RELATED"/>
    <property type="match status" value="1"/>
</dbReference>
<proteinExistence type="predicted"/>
<dbReference type="CDD" id="cd04301">
    <property type="entry name" value="NAT_SF"/>
    <property type="match status" value="1"/>
</dbReference>
<dbReference type="PROSITE" id="PS51186">
    <property type="entry name" value="GNAT"/>
    <property type="match status" value="1"/>
</dbReference>
<dbReference type="SUPFAM" id="SSF55729">
    <property type="entry name" value="Acyl-CoA N-acyltransferases (Nat)"/>
    <property type="match status" value="1"/>
</dbReference>
<protein>
    <submittedName>
        <fullName evidence="2">GNAT family N-acetyltransferase</fullName>
    </submittedName>
</protein>
<evidence type="ECO:0000313" key="2">
    <source>
        <dbReference type="EMBL" id="MCJ2376711.1"/>
    </source>
</evidence>
<name>A0A9X1WAH2_9VIBR</name>
<organism evidence="2 3">
    <name type="scientific">Vibrio gelatinilyticus</name>
    <dbReference type="NCBI Taxonomy" id="2893468"/>
    <lineage>
        <taxon>Bacteria</taxon>
        <taxon>Pseudomonadati</taxon>
        <taxon>Pseudomonadota</taxon>
        <taxon>Gammaproteobacteria</taxon>
        <taxon>Vibrionales</taxon>
        <taxon>Vibrionaceae</taxon>
        <taxon>Vibrio</taxon>
    </lineage>
</organism>
<evidence type="ECO:0000259" key="1">
    <source>
        <dbReference type="PROSITE" id="PS51186"/>
    </source>
</evidence>
<dbReference type="InterPro" id="IPR016181">
    <property type="entry name" value="Acyl_CoA_acyltransferase"/>
</dbReference>
<dbReference type="Proteomes" id="UP001139488">
    <property type="component" value="Unassembled WGS sequence"/>
</dbReference>
<dbReference type="InterPro" id="IPR053144">
    <property type="entry name" value="Acetyltransferase_Butenolide"/>
</dbReference>
<sequence>MKGFTISSDPEQQDFDVIYGFLSQSYWAKGIPKEVLRKAIKHSLCFGVFSNTGQQVGFARFITDRATFAYLADVFIVEEYRGLGLSKCLIQTMVDHPELQGLRRVMLATKDAHGLYQQYGFTQIAEPEMLMQKWQPNVYQVKGSDKQGELKQLAGENG</sequence>
<dbReference type="PANTHER" id="PTHR43233:SF1">
    <property type="entry name" value="FAMILY N-ACETYLTRANSFERASE, PUTATIVE (AFU_ORTHOLOGUE AFUA_6G03350)-RELATED"/>
    <property type="match status" value="1"/>
</dbReference>
<dbReference type="RefSeq" id="WP_244356505.1">
    <property type="nucleotide sequence ID" value="NZ_JAJNNZ010000004.1"/>
</dbReference>
<dbReference type="GO" id="GO:0016747">
    <property type="term" value="F:acyltransferase activity, transferring groups other than amino-acyl groups"/>
    <property type="evidence" value="ECO:0007669"/>
    <property type="project" value="InterPro"/>
</dbReference>
<dbReference type="Pfam" id="PF00583">
    <property type="entry name" value="Acetyltransf_1"/>
    <property type="match status" value="1"/>
</dbReference>
<comment type="caution">
    <text evidence="2">The sequence shown here is derived from an EMBL/GenBank/DDBJ whole genome shotgun (WGS) entry which is preliminary data.</text>
</comment>
<reference evidence="2" key="1">
    <citation type="submission" date="2021-11" db="EMBL/GenBank/DDBJ databases">
        <title>Vibrio ZSDE26 sp. nov. and Vibrio ZSDZ34 sp. nov., isolated from coastal seawater in Qingdao.</title>
        <authorList>
            <person name="Zhang P."/>
        </authorList>
    </citation>
    <scope>NUCLEOTIDE SEQUENCE</scope>
    <source>
        <strain evidence="2">ZSDZ34</strain>
    </source>
</reference>
<dbReference type="EMBL" id="JAJNNZ010000004">
    <property type="protein sequence ID" value="MCJ2376711.1"/>
    <property type="molecule type" value="Genomic_DNA"/>
</dbReference>
<accession>A0A9X1WAH2</accession>
<feature type="domain" description="N-acetyltransferase" evidence="1">
    <location>
        <begin position="4"/>
        <end position="136"/>
    </location>
</feature>
<evidence type="ECO:0000313" key="3">
    <source>
        <dbReference type="Proteomes" id="UP001139488"/>
    </source>
</evidence>
<dbReference type="AlphaFoldDB" id="A0A9X1WAH2"/>